<dbReference type="Pfam" id="PF07729">
    <property type="entry name" value="FCD"/>
    <property type="match status" value="1"/>
</dbReference>
<dbReference type="CDD" id="cd07377">
    <property type="entry name" value="WHTH_GntR"/>
    <property type="match status" value="1"/>
</dbReference>
<keyword evidence="3" id="KW-0804">Transcription</keyword>
<evidence type="ECO:0000313" key="7">
    <source>
        <dbReference type="Proteomes" id="UP000317893"/>
    </source>
</evidence>
<dbReference type="PROSITE" id="PS50949">
    <property type="entry name" value="HTH_GNTR"/>
    <property type="match status" value="1"/>
</dbReference>
<protein>
    <submittedName>
        <fullName evidence="6">GntR family transcriptional regulator</fullName>
    </submittedName>
</protein>
<dbReference type="Proteomes" id="UP000317893">
    <property type="component" value="Unassembled WGS sequence"/>
</dbReference>
<dbReference type="SMART" id="SM00345">
    <property type="entry name" value="HTH_GNTR"/>
    <property type="match status" value="1"/>
</dbReference>
<evidence type="ECO:0000256" key="1">
    <source>
        <dbReference type="ARBA" id="ARBA00023015"/>
    </source>
</evidence>
<dbReference type="InterPro" id="IPR008920">
    <property type="entry name" value="TF_FadR/GntR_C"/>
</dbReference>
<organism evidence="6 7">
    <name type="scientific">Lapillicoccus jejuensis</name>
    <dbReference type="NCBI Taxonomy" id="402171"/>
    <lineage>
        <taxon>Bacteria</taxon>
        <taxon>Bacillati</taxon>
        <taxon>Actinomycetota</taxon>
        <taxon>Actinomycetes</taxon>
        <taxon>Micrococcales</taxon>
        <taxon>Intrasporangiaceae</taxon>
        <taxon>Lapillicoccus</taxon>
    </lineage>
</organism>
<feature type="domain" description="HTH gntR-type" evidence="5">
    <location>
        <begin position="31"/>
        <end position="101"/>
    </location>
</feature>
<keyword evidence="7" id="KW-1185">Reference proteome</keyword>
<name>A0A542DZH2_9MICO</name>
<dbReference type="Gene3D" id="1.20.120.530">
    <property type="entry name" value="GntR ligand-binding domain-like"/>
    <property type="match status" value="1"/>
</dbReference>
<evidence type="ECO:0000256" key="4">
    <source>
        <dbReference type="SAM" id="MobiDB-lite"/>
    </source>
</evidence>
<gene>
    <name evidence="6" type="ORF">FB458_1538</name>
</gene>
<evidence type="ECO:0000256" key="2">
    <source>
        <dbReference type="ARBA" id="ARBA00023125"/>
    </source>
</evidence>
<keyword evidence="1" id="KW-0805">Transcription regulation</keyword>
<dbReference type="SUPFAM" id="SSF46785">
    <property type="entry name" value="Winged helix' DNA-binding domain"/>
    <property type="match status" value="1"/>
</dbReference>
<dbReference type="GO" id="GO:0003677">
    <property type="term" value="F:DNA binding"/>
    <property type="evidence" value="ECO:0007669"/>
    <property type="project" value="UniProtKB-KW"/>
</dbReference>
<reference evidence="6 7" key="1">
    <citation type="submission" date="2019-06" db="EMBL/GenBank/DDBJ databases">
        <title>Sequencing the genomes of 1000 actinobacteria strains.</title>
        <authorList>
            <person name="Klenk H.-P."/>
        </authorList>
    </citation>
    <scope>NUCLEOTIDE SEQUENCE [LARGE SCALE GENOMIC DNA]</scope>
    <source>
        <strain evidence="6 7">DSM 18607</strain>
    </source>
</reference>
<dbReference type="PANTHER" id="PTHR43537">
    <property type="entry name" value="TRANSCRIPTIONAL REGULATOR, GNTR FAMILY"/>
    <property type="match status" value="1"/>
</dbReference>
<dbReference type="OrthoDB" id="9784718at2"/>
<dbReference type="SUPFAM" id="SSF48008">
    <property type="entry name" value="GntR ligand-binding domain-like"/>
    <property type="match status" value="1"/>
</dbReference>
<sequence length="257" mass="27766">MPSSPRRRPEPEPHPDPPSGLGDLVLRPVPAHAFESCVERLATAIRLGVYPPASMLPPERELAERLGVSRSTLREAIAALRQAGLVRTRRGRQGGTVVSYRPQEPVEASYDALQLSERRAELLDSLLFRRVVEPGAAWAAAGRSLTASERLLLTTSLTEVESAPDPGAHRQADSRLHLAIAGVTGSPRIVAAVTEVQARLHELLLRIPVLEANIAHSDRQHRAVVGAVLRGDPAAARRAMERHCDDTAALLRGLLAS</sequence>
<feature type="region of interest" description="Disordered" evidence="4">
    <location>
        <begin position="1"/>
        <end position="23"/>
    </location>
</feature>
<evidence type="ECO:0000256" key="3">
    <source>
        <dbReference type="ARBA" id="ARBA00023163"/>
    </source>
</evidence>
<dbReference type="Gene3D" id="1.10.10.10">
    <property type="entry name" value="Winged helix-like DNA-binding domain superfamily/Winged helix DNA-binding domain"/>
    <property type="match status" value="1"/>
</dbReference>
<dbReference type="GO" id="GO:0003700">
    <property type="term" value="F:DNA-binding transcription factor activity"/>
    <property type="evidence" value="ECO:0007669"/>
    <property type="project" value="InterPro"/>
</dbReference>
<dbReference type="InterPro" id="IPR011711">
    <property type="entry name" value="GntR_C"/>
</dbReference>
<dbReference type="InterPro" id="IPR036390">
    <property type="entry name" value="WH_DNA-bd_sf"/>
</dbReference>
<dbReference type="Pfam" id="PF00392">
    <property type="entry name" value="GntR"/>
    <property type="match status" value="1"/>
</dbReference>
<keyword evidence="2" id="KW-0238">DNA-binding</keyword>
<dbReference type="SMART" id="SM00895">
    <property type="entry name" value="FCD"/>
    <property type="match status" value="1"/>
</dbReference>
<evidence type="ECO:0000313" key="6">
    <source>
        <dbReference type="EMBL" id="TQJ08449.1"/>
    </source>
</evidence>
<evidence type="ECO:0000259" key="5">
    <source>
        <dbReference type="PROSITE" id="PS50949"/>
    </source>
</evidence>
<proteinExistence type="predicted"/>
<dbReference type="InterPro" id="IPR036388">
    <property type="entry name" value="WH-like_DNA-bd_sf"/>
</dbReference>
<comment type="caution">
    <text evidence="6">The sequence shown here is derived from an EMBL/GenBank/DDBJ whole genome shotgun (WGS) entry which is preliminary data.</text>
</comment>
<dbReference type="PRINTS" id="PR00035">
    <property type="entry name" value="HTHGNTR"/>
</dbReference>
<accession>A0A542DZH2</accession>
<dbReference type="EMBL" id="VFMN01000001">
    <property type="protein sequence ID" value="TQJ08449.1"/>
    <property type="molecule type" value="Genomic_DNA"/>
</dbReference>
<dbReference type="InterPro" id="IPR000524">
    <property type="entry name" value="Tscrpt_reg_HTH_GntR"/>
</dbReference>
<dbReference type="AlphaFoldDB" id="A0A542DZH2"/>
<dbReference type="PANTHER" id="PTHR43537:SF24">
    <property type="entry name" value="GLUCONATE OPERON TRANSCRIPTIONAL REPRESSOR"/>
    <property type="match status" value="1"/>
</dbReference>